<dbReference type="OrthoDB" id="1931521at2759"/>
<evidence type="ECO:0000313" key="5">
    <source>
        <dbReference type="Proteomes" id="UP000316621"/>
    </source>
</evidence>
<dbReference type="PANTHER" id="PTHR33646">
    <property type="entry name" value="GB|AAF00631.1"/>
    <property type="match status" value="1"/>
</dbReference>
<proteinExistence type="predicted"/>
<evidence type="ECO:0000256" key="2">
    <source>
        <dbReference type="SAM" id="Phobius"/>
    </source>
</evidence>
<dbReference type="Proteomes" id="UP000316621">
    <property type="component" value="Chromosome 3"/>
</dbReference>
<keyword evidence="2" id="KW-0812">Transmembrane</keyword>
<feature type="region of interest" description="Disordered" evidence="1">
    <location>
        <begin position="77"/>
        <end position="96"/>
    </location>
</feature>
<dbReference type="InterPro" id="IPR049224">
    <property type="entry name" value="DUF6821"/>
</dbReference>
<dbReference type="EMBL" id="CM010717">
    <property type="protein sequence ID" value="RZC53476.1"/>
    <property type="molecule type" value="Genomic_DNA"/>
</dbReference>
<evidence type="ECO:0000256" key="1">
    <source>
        <dbReference type="SAM" id="MobiDB-lite"/>
    </source>
</evidence>
<gene>
    <name evidence="4" type="ORF">C5167_012319</name>
</gene>
<evidence type="ECO:0000313" key="4">
    <source>
        <dbReference type="EMBL" id="RZC53476.1"/>
    </source>
</evidence>
<evidence type="ECO:0000259" key="3">
    <source>
        <dbReference type="Pfam" id="PF20705"/>
    </source>
</evidence>
<dbReference type="AlphaFoldDB" id="A0A4Y7IZ57"/>
<keyword evidence="2" id="KW-1133">Transmembrane helix</keyword>
<dbReference type="InterPro" id="IPR045883">
    <property type="entry name" value="At4g13530-like"/>
</dbReference>
<feature type="region of interest" description="Disordered" evidence="1">
    <location>
        <begin position="163"/>
        <end position="202"/>
    </location>
</feature>
<feature type="compositionally biased region" description="Polar residues" evidence="1">
    <location>
        <begin position="86"/>
        <end position="96"/>
    </location>
</feature>
<keyword evidence="2" id="KW-0472">Membrane</keyword>
<dbReference type="Pfam" id="PF20705">
    <property type="entry name" value="DUF6821"/>
    <property type="match status" value="1"/>
</dbReference>
<keyword evidence="5" id="KW-1185">Reference proteome</keyword>
<sequence length="333" mass="35869">MEAELQDWELLQHTSENDDDYDVVVAAPAPAADDHDDEFSEFDESESGIRSDYFALDSNYNNRGYANPEVASTAQEENEFVDDDQGSVQSDNPSWLDPSSQGIAFETKGAGAEFWSDSASDGSSVSRKFEGFECKHDELGFVDDGKSEVGVHGNDEKIMGLADSSGETEIPAKLESGDGGNENNLGVSTEADGGEGRRGELGSAEGIGSLSAQVVNSGEGGGGGGGDHRGGNVWWKLPLELLKFCVFRVSPVWSVSIAAAVVGFVILKRRLFRMKHKTQRIALNVTLEDKKVSQFMARAARLNEAFSVVKRVPMIRPSVPAAGLTPWPVMSLR</sequence>
<dbReference type="PANTHER" id="PTHR33646:SF6">
    <property type="entry name" value="TRANSMEMBRANE PROTEIN"/>
    <property type="match status" value="1"/>
</dbReference>
<feature type="domain" description="DUF6821" evidence="3">
    <location>
        <begin position="239"/>
        <end position="320"/>
    </location>
</feature>
<dbReference type="Gramene" id="RZC53476">
    <property type="protein sequence ID" value="RZC53476"/>
    <property type="gene ID" value="C5167_012319"/>
</dbReference>
<reference evidence="4 5" key="1">
    <citation type="journal article" date="2018" name="Science">
        <title>The opium poppy genome and morphinan production.</title>
        <authorList>
            <person name="Guo L."/>
            <person name="Winzer T."/>
            <person name="Yang X."/>
            <person name="Li Y."/>
            <person name="Ning Z."/>
            <person name="He Z."/>
            <person name="Teodor R."/>
            <person name="Lu Y."/>
            <person name="Bowser T.A."/>
            <person name="Graham I.A."/>
            <person name="Ye K."/>
        </authorList>
    </citation>
    <scope>NUCLEOTIDE SEQUENCE [LARGE SCALE GENOMIC DNA]</scope>
    <source>
        <strain evidence="5">cv. HN1</strain>
        <tissue evidence="4">Leaves</tissue>
    </source>
</reference>
<accession>A0A4Y7IZ57</accession>
<dbReference type="OMA" id="QEWEMIP"/>
<name>A0A4Y7IZ57_PAPSO</name>
<feature type="transmembrane region" description="Helical" evidence="2">
    <location>
        <begin position="246"/>
        <end position="267"/>
    </location>
</feature>
<protein>
    <recommendedName>
        <fullName evidence="3">DUF6821 domain-containing protein</fullName>
    </recommendedName>
</protein>
<dbReference type="STRING" id="3469.A0A4Y7IZ57"/>
<organism evidence="4 5">
    <name type="scientific">Papaver somniferum</name>
    <name type="common">Opium poppy</name>
    <dbReference type="NCBI Taxonomy" id="3469"/>
    <lineage>
        <taxon>Eukaryota</taxon>
        <taxon>Viridiplantae</taxon>
        <taxon>Streptophyta</taxon>
        <taxon>Embryophyta</taxon>
        <taxon>Tracheophyta</taxon>
        <taxon>Spermatophyta</taxon>
        <taxon>Magnoliopsida</taxon>
        <taxon>Ranunculales</taxon>
        <taxon>Papaveraceae</taxon>
        <taxon>Papaveroideae</taxon>
        <taxon>Papaver</taxon>
    </lineage>
</organism>